<dbReference type="OrthoDB" id="9810278at2"/>
<evidence type="ECO:0000313" key="4">
    <source>
        <dbReference type="EMBL" id="SHH08473.1"/>
    </source>
</evidence>
<dbReference type="PANTHER" id="PTHR30548:SF6">
    <property type="entry name" value="DEHYDRATASE SUBUNIT YJIM-RELATED"/>
    <property type="match status" value="1"/>
</dbReference>
<reference evidence="5" key="1">
    <citation type="submission" date="2016-11" db="EMBL/GenBank/DDBJ databases">
        <authorList>
            <person name="Varghese N."/>
            <person name="Submissions S."/>
        </authorList>
    </citation>
    <scope>NUCLEOTIDE SEQUENCE [LARGE SCALE GENOMIC DNA]</scope>
    <source>
        <strain evidence="5">DSM 2635</strain>
    </source>
</reference>
<dbReference type="Gene3D" id="3.40.50.11890">
    <property type="match status" value="1"/>
</dbReference>
<gene>
    <name evidence="4" type="ORF">SAMN04488530_11813</name>
</gene>
<keyword evidence="3" id="KW-0408">Iron</keyword>
<keyword evidence="5" id="KW-1185">Reference proteome</keyword>
<dbReference type="Pfam" id="PF06050">
    <property type="entry name" value="HGD-D"/>
    <property type="match status" value="1"/>
</dbReference>
<dbReference type="STRING" id="1121321.SAMN04488530_11813"/>
<sequence>MNLPENFKNYSDARKSGFIKMKELKESGKKVVGVFCTYTPWELVMAAKAVPVILCASSDEAIPDAEKVLPKNLCPLIKASYGFAVSDKCPYFYFSDMILAETTCDGKKKMYEMLNELKHTHVMQLPPGKTGAMALEAWHGEMYRLKDVLEEQLGVEITKEDIKEAIKLKNRERKAMLDFFEIGKLKPTPLSGYEINTVVDSSTFTFDIEERIKDIEERTVELKREYELNFKGKPSRPRVLITGCPTGGVREKVIRQIEELGADIVGFENCCGPREKKDPVDESKDPMLALAEKYLRVNCSVMSPNPGRIEAMNEMIDDYKVDGVIEVVLQACHTFAIESDRVKNFVTKEKKIPYMCLDTDYSQSDSGQINTRVSAFIEMMQ</sequence>
<dbReference type="Gene3D" id="3.40.50.11900">
    <property type="match status" value="1"/>
</dbReference>
<name>A0A1M5Q4P2_9FIRM</name>
<protein>
    <submittedName>
        <fullName evidence="4">Benzoyl-CoA reductase/2-hydroxyglutaryl-CoA dehydratase subunit, BcrC/BadD/HgdB</fullName>
    </submittedName>
</protein>
<dbReference type="Proteomes" id="UP000243255">
    <property type="component" value="Unassembled WGS sequence"/>
</dbReference>
<dbReference type="Gene3D" id="1.20.1270.370">
    <property type="match status" value="1"/>
</dbReference>
<proteinExistence type="inferred from homology"/>
<organism evidence="4 5">
    <name type="scientific">Asaccharospora irregularis DSM 2635</name>
    <dbReference type="NCBI Taxonomy" id="1121321"/>
    <lineage>
        <taxon>Bacteria</taxon>
        <taxon>Bacillati</taxon>
        <taxon>Bacillota</taxon>
        <taxon>Clostridia</taxon>
        <taxon>Peptostreptococcales</taxon>
        <taxon>Peptostreptococcaceae</taxon>
        <taxon>Asaccharospora</taxon>
    </lineage>
</organism>
<evidence type="ECO:0000313" key="5">
    <source>
        <dbReference type="Proteomes" id="UP000243255"/>
    </source>
</evidence>
<evidence type="ECO:0000256" key="3">
    <source>
        <dbReference type="ARBA" id="ARBA00023014"/>
    </source>
</evidence>
<dbReference type="RefSeq" id="WP_073126331.1">
    <property type="nucleotide sequence ID" value="NZ_BAABCH010000095.1"/>
</dbReference>
<dbReference type="NCBIfam" id="NF040772">
    <property type="entry name" value="double_cubane"/>
    <property type="match status" value="1"/>
</dbReference>
<dbReference type="GO" id="GO:0051536">
    <property type="term" value="F:iron-sulfur cluster binding"/>
    <property type="evidence" value="ECO:0007669"/>
    <property type="project" value="UniProtKB-KW"/>
</dbReference>
<comment type="cofactor">
    <cofactor evidence="1">
        <name>[4Fe-4S] cluster</name>
        <dbReference type="ChEBI" id="CHEBI:49883"/>
    </cofactor>
</comment>
<dbReference type="InterPro" id="IPR047678">
    <property type="entry name" value="YjiM-like"/>
</dbReference>
<evidence type="ECO:0000256" key="1">
    <source>
        <dbReference type="ARBA" id="ARBA00001966"/>
    </source>
</evidence>
<evidence type="ECO:0000256" key="2">
    <source>
        <dbReference type="ARBA" id="ARBA00005806"/>
    </source>
</evidence>
<dbReference type="PANTHER" id="PTHR30548">
    <property type="entry name" value="2-HYDROXYGLUTARYL-COA DEHYDRATASE, D-COMPONENT-RELATED"/>
    <property type="match status" value="1"/>
</dbReference>
<comment type="similarity">
    <text evidence="2">Belongs to the FldB/FldC dehydratase alpha/beta subunit family.</text>
</comment>
<dbReference type="InterPro" id="IPR010327">
    <property type="entry name" value="FldB/FldC_alpha/beta"/>
</dbReference>
<dbReference type="AlphaFoldDB" id="A0A1M5Q4P2"/>
<dbReference type="GO" id="GO:0016836">
    <property type="term" value="F:hydro-lyase activity"/>
    <property type="evidence" value="ECO:0007669"/>
    <property type="project" value="UniProtKB-ARBA"/>
</dbReference>
<keyword evidence="3" id="KW-0479">Metal-binding</keyword>
<keyword evidence="3" id="KW-0411">Iron-sulfur</keyword>
<dbReference type="EMBL" id="FQWX01000018">
    <property type="protein sequence ID" value="SHH08473.1"/>
    <property type="molecule type" value="Genomic_DNA"/>
</dbReference>
<accession>A0A1M5Q4P2</accession>